<protein>
    <submittedName>
        <fullName evidence="2">Uncharacterized protein</fullName>
    </submittedName>
</protein>
<proteinExistence type="predicted"/>
<name>A0A8S5M4S1_9CAUD</name>
<accession>A0A8S5M4S1</accession>
<dbReference type="EMBL" id="BK014822">
    <property type="protein sequence ID" value="DAD77293.1"/>
    <property type="molecule type" value="Genomic_DNA"/>
</dbReference>
<sequence>MASFFNLILDTLAPSGLTLKLNNGATYATSNTVTATITLTDETKTGYQMKLWGIKAAATEEDASWETFAASKSIVLTEGDGLKTVHIKVRDDVGNETAAVTASITVNTAVPVVTITGPDKTRISKVSGFDTCAFSFTSDVDFEEYTVRVVPSTSSLHDAGTQIPTTGGSTNTSGSKGGYKKATAIDVTIKGADLATASSGDGTKIIKVFVKNAAGTWSVA</sequence>
<feature type="region of interest" description="Disordered" evidence="1">
    <location>
        <begin position="158"/>
        <end position="178"/>
    </location>
</feature>
<reference evidence="2" key="1">
    <citation type="journal article" date="2021" name="Proc. Natl. Acad. Sci. U.S.A.">
        <title>A Catalog of Tens of Thousands of Viruses from Human Metagenomes Reveals Hidden Associations with Chronic Diseases.</title>
        <authorList>
            <person name="Tisza M.J."/>
            <person name="Buck C.B."/>
        </authorList>
    </citation>
    <scope>NUCLEOTIDE SEQUENCE</scope>
    <source>
        <strain evidence="2">CtEQg15</strain>
    </source>
</reference>
<feature type="compositionally biased region" description="Low complexity" evidence="1">
    <location>
        <begin position="165"/>
        <end position="174"/>
    </location>
</feature>
<organism evidence="2">
    <name type="scientific">Siphoviridae sp. ctEQg15</name>
    <dbReference type="NCBI Taxonomy" id="2826205"/>
    <lineage>
        <taxon>Viruses</taxon>
        <taxon>Duplodnaviria</taxon>
        <taxon>Heunggongvirae</taxon>
        <taxon>Uroviricota</taxon>
        <taxon>Caudoviricetes</taxon>
    </lineage>
</organism>
<evidence type="ECO:0000256" key="1">
    <source>
        <dbReference type="SAM" id="MobiDB-lite"/>
    </source>
</evidence>
<evidence type="ECO:0000313" key="2">
    <source>
        <dbReference type="EMBL" id="DAD77293.1"/>
    </source>
</evidence>